<dbReference type="InterPro" id="IPR001695">
    <property type="entry name" value="Lysyl_oxidase"/>
</dbReference>
<protein>
    <submittedName>
        <fullName evidence="3">Uncharacterized protein</fullName>
    </submittedName>
</protein>
<dbReference type="AlphaFoldDB" id="A0A7S1TAJ5"/>
<evidence type="ECO:0000313" key="3">
    <source>
        <dbReference type="EMBL" id="CAD9230218.1"/>
    </source>
</evidence>
<keyword evidence="2" id="KW-0812">Transmembrane</keyword>
<dbReference type="Pfam" id="PF01186">
    <property type="entry name" value="Lysyl_oxidase"/>
    <property type="match status" value="1"/>
</dbReference>
<feature type="transmembrane region" description="Helical" evidence="2">
    <location>
        <begin position="12"/>
        <end position="30"/>
    </location>
</feature>
<evidence type="ECO:0000256" key="1">
    <source>
        <dbReference type="SAM" id="MobiDB-lite"/>
    </source>
</evidence>
<dbReference type="PRINTS" id="PR00074">
    <property type="entry name" value="LYSYLOXIDASE"/>
</dbReference>
<reference evidence="3" key="1">
    <citation type="submission" date="2021-01" db="EMBL/GenBank/DDBJ databases">
        <authorList>
            <person name="Corre E."/>
            <person name="Pelletier E."/>
            <person name="Niang G."/>
            <person name="Scheremetjew M."/>
            <person name="Finn R."/>
            <person name="Kale V."/>
            <person name="Holt S."/>
            <person name="Cochrane G."/>
            <person name="Meng A."/>
            <person name="Brown T."/>
            <person name="Cohen L."/>
        </authorList>
    </citation>
    <scope>NUCLEOTIDE SEQUENCE</scope>
    <source>
        <strain evidence="3">SAG 36.94</strain>
    </source>
</reference>
<proteinExistence type="predicted"/>
<organism evidence="3">
    <name type="scientific">Compsopogon caeruleus</name>
    <dbReference type="NCBI Taxonomy" id="31354"/>
    <lineage>
        <taxon>Eukaryota</taxon>
        <taxon>Rhodophyta</taxon>
        <taxon>Compsopogonophyceae</taxon>
        <taxon>Compsopogonales</taxon>
        <taxon>Compsopogonaceae</taxon>
        <taxon>Compsopogon</taxon>
    </lineage>
</organism>
<feature type="region of interest" description="Disordered" evidence="1">
    <location>
        <begin position="350"/>
        <end position="371"/>
    </location>
</feature>
<name>A0A7S1TAJ5_9RHOD</name>
<keyword evidence="2" id="KW-1133">Transmembrane helix</keyword>
<dbReference type="GO" id="GO:0005507">
    <property type="term" value="F:copper ion binding"/>
    <property type="evidence" value="ECO:0007669"/>
    <property type="project" value="InterPro"/>
</dbReference>
<keyword evidence="2" id="KW-0472">Membrane</keyword>
<dbReference type="EMBL" id="HBGH01004387">
    <property type="protein sequence ID" value="CAD9230218.1"/>
    <property type="molecule type" value="Transcribed_RNA"/>
</dbReference>
<gene>
    <name evidence="3" type="ORF">CCAE0312_LOCUS2410</name>
</gene>
<evidence type="ECO:0000256" key="2">
    <source>
        <dbReference type="SAM" id="Phobius"/>
    </source>
</evidence>
<sequence length="1094" mass="117585">MGDRRGVERCCEMRMGVIIGFFVVCVWFWGTAVGSSEEELVEFLTSGRVGGTQAKIRVVDVIIDFPERVKPGDWLTGQVTLITNPPRRNPRRVIAFEGNTTLWSSGQLTLSRVRVLNRETKIRYEYAFRSRAPRVVGKHKLQWRFASAATFPAQLDPERLVGFAEVTCSDGIFCNGAERYINGRCVRGTPPCNDDVACTTDVCNEQDQTCRFELDPSDPYCRSCSSNVQCTPQPCGSRQCGSDGCFGSCGTCSAGNLCVEGRCRTPSEQGTCLRPIPLVEDGAKLVGMHVVTGTTTDGYNIEYPSCISSTSLGAKEKVYTFEVTDYEVGMDARSYGFDTVLSLRRDDCGSDAASPQSTCSDDATPPGGTGSRISLILSPGRYYLIVDGYGTAEGNFTLSVNFVEGCLPDCNLRSCGIDNCGGSCGQCDETEICTRDGSCIVDTSCRALQCEARGLGCIEGTGVCADLSARGTCNNPINLVPGNSPIRGLYTVLGTTENGQSIMTSSCGGSGREKVYTFLVSTAGIQMDARVSGYDTVLYLRRRNCSSTAAGSQVGCSDNNSPPGLGGSRIQETLRPGRHYLVVDGFSTNGYGRFNLTVNFGSCLPDCDLRQCGDDGCGGVCGTCAESEFCTSNGQCDVDTTCGGRCEPRGLFCVAGRCTNITDIGTCNNPISLLGEGEMLSGVHVVTGTTVDGYRLLTGTCGGNGNEKVLRFEVTTPTAMEAVSTGFDTVLYLRKGSCTQANQPDNYCNDDSTPPGSLGSRLAIPRLTQGTYYLVMDTYSESPGEFRLTVNFPPNGCLTSCGSATCGPDGCGGVCGTCRESEVCTEGYCTAPCVPNCRRNGRECGSDGCGGTCGDCSDERVCRESTGQCVPRDNCNHLVPRCTGCRRSQYCGSDCKCYNARSKLPDFVVGVETLQDGISFATQTFSASSCAIDEGCVSGTGPRKLLKFPVEVINQGRKDIYFGDPDQSPDLFEYSACHGHYHFKSFANYTLYDSSGRVALVGLKYSFCIINIRQALVGPSIECDPVRSCSDQGLKVGWSDIYDSNLDCQWLDVTDLPAGDYILEIELNAARFFHEESFENNKARVPVRLPRVFP</sequence>
<dbReference type="GO" id="GO:0016641">
    <property type="term" value="F:oxidoreductase activity, acting on the CH-NH2 group of donors, oxygen as acceptor"/>
    <property type="evidence" value="ECO:0007669"/>
    <property type="project" value="InterPro"/>
</dbReference>
<accession>A0A7S1TAJ5</accession>